<reference evidence="1" key="2">
    <citation type="journal article" date="2015" name="Fish Shellfish Immunol.">
        <title>Early steps in the European eel (Anguilla anguilla)-Vibrio vulnificus interaction in the gills: Role of the RtxA13 toxin.</title>
        <authorList>
            <person name="Callol A."/>
            <person name="Pajuelo D."/>
            <person name="Ebbesson L."/>
            <person name="Teles M."/>
            <person name="MacKenzie S."/>
            <person name="Amaro C."/>
        </authorList>
    </citation>
    <scope>NUCLEOTIDE SEQUENCE</scope>
</reference>
<proteinExistence type="predicted"/>
<sequence length="28" mass="2962">MSQATSCVLCSFWKEGSICSPTLGNRVG</sequence>
<name>A0A0E9SVC6_ANGAN</name>
<reference evidence="1" key="1">
    <citation type="submission" date="2014-11" db="EMBL/GenBank/DDBJ databases">
        <authorList>
            <person name="Amaro Gonzalez C."/>
        </authorList>
    </citation>
    <scope>NUCLEOTIDE SEQUENCE</scope>
</reference>
<evidence type="ECO:0000313" key="1">
    <source>
        <dbReference type="EMBL" id="JAH45294.1"/>
    </source>
</evidence>
<dbReference type="EMBL" id="GBXM01063283">
    <property type="protein sequence ID" value="JAH45294.1"/>
    <property type="molecule type" value="Transcribed_RNA"/>
</dbReference>
<protein>
    <submittedName>
        <fullName evidence="1">Uncharacterized protein</fullName>
    </submittedName>
</protein>
<dbReference type="AlphaFoldDB" id="A0A0E9SVC6"/>
<accession>A0A0E9SVC6</accession>
<organism evidence="1">
    <name type="scientific">Anguilla anguilla</name>
    <name type="common">European freshwater eel</name>
    <name type="synonym">Muraena anguilla</name>
    <dbReference type="NCBI Taxonomy" id="7936"/>
    <lineage>
        <taxon>Eukaryota</taxon>
        <taxon>Metazoa</taxon>
        <taxon>Chordata</taxon>
        <taxon>Craniata</taxon>
        <taxon>Vertebrata</taxon>
        <taxon>Euteleostomi</taxon>
        <taxon>Actinopterygii</taxon>
        <taxon>Neopterygii</taxon>
        <taxon>Teleostei</taxon>
        <taxon>Anguilliformes</taxon>
        <taxon>Anguillidae</taxon>
        <taxon>Anguilla</taxon>
    </lineage>
</organism>